<dbReference type="AlphaFoldDB" id="A0A4Z1R710"/>
<reference evidence="2 3" key="1">
    <citation type="submission" date="2019-01" db="EMBL/GenBank/DDBJ databases">
        <authorList>
            <person name="Zhang S."/>
        </authorList>
    </citation>
    <scope>NUCLEOTIDE SEQUENCE [LARGE SCALE GENOMIC DNA]</scope>
    <source>
        <strain evidence="2 3">1626</strain>
    </source>
</reference>
<evidence type="ECO:0008006" key="4">
    <source>
        <dbReference type="Google" id="ProtNLM"/>
    </source>
</evidence>
<comment type="caution">
    <text evidence="2">The sequence shown here is derived from an EMBL/GenBank/DDBJ whole genome shotgun (WGS) entry which is preliminary data.</text>
</comment>
<keyword evidence="1" id="KW-0732">Signal</keyword>
<dbReference type="Proteomes" id="UP000298681">
    <property type="component" value="Unassembled WGS sequence"/>
</dbReference>
<keyword evidence="3" id="KW-1185">Reference proteome</keyword>
<feature type="chain" id="PRO_5021264179" description="Secreted protein" evidence="1">
    <location>
        <begin position="23"/>
        <end position="166"/>
    </location>
</feature>
<feature type="signal peptide" evidence="1">
    <location>
        <begin position="1"/>
        <end position="22"/>
    </location>
</feature>
<dbReference type="RefSeq" id="WP_134674073.1">
    <property type="nucleotide sequence ID" value="NZ_SPUH01000001.1"/>
</dbReference>
<accession>A0A4Z1R710</accession>
<dbReference type="EMBL" id="SPUH01000001">
    <property type="protein sequence ID" value="TKS54716.1"/>
    <property type="molecule type" value="Genomic_DNA"/>
</dbReference>
<evidence type="ECO:0000313" key="3">
    <source>
        <dbReference type="Proteomes" id="UP000298681"/>
    </source>
</evidence>
<sequence>MRSVFHAALLSAGLLASGIALAQQAPPLQEQMTAAEFRAAGLDKLSADELAALNQWLQRRVGEETAVIAAQAREEGRKEVVEKNRGFFHFGSEEPIQSTIAGEFRGFGKGRRYTLANGQVWEQTDGASLAGVRRQDIGVRIRPGAIGGWWMQVDGYNTTARVERVE</sequence>
<evidence type="ECO:0000313" key="2">
    <source>
        <dbReference type="EMBL" id="TKS54716.1"/>
    </source>
</evidence>
<name>A0A4Z1R710_9GAMM</name>
<organism evidence="2 3">
    <name type="scientific">Luteimonas yindakuii</name>
    <dbReference type="NCBI Taxonomy" id="2565782"/>
    <lineage>
        <taxon>Bacteria</taxon>
        <taxon>Pseudomonadati</taxon>
        <taxon>Pseudomonadota</taxon>
        <taxon>Gammaproteobacteria</taxon>
        <taxon>Lysobacterales</taxon>
        <taxon>Lysobacteraceae</taxon>
        <taxon>Luteimonas</taxon>
    </lineage>
</organism>
<proteinExistence type="predicted"/>
<gene>
    <name evidence="2" type="ORF">E4582_08070</name>
</gene>
<evidence type="ECO:0000256" key="1">
    <source>
        <dbReference type="SAM" id="SignalP"/>
    </source>
</evidence>
<protein>
    <recommendedName>
        <fullName evidence="4">Secreted protein</fullName>
    </recommendedName>
</protein>